<comment type="caution">
    <text evidence="1">The sequence shown here is derived from an EMBL/GenBank/DDBJ whole genome shotgun (WGS) entry which is preliminary data.</text>
</comment>
<dbReference type="Proteomes" id="UP000188268">
    <property type="component" value="Unassembled WGS sequence"/>
</dbReference>
<keyword evidence="2" id="KW-1185">Reference proteome</keyword>
<sequence>MTNNRTNCRHRITGLMEPKIVGYDEVGK</sequence>
<reference evidence="1 2" key="1">
    <citation type="submission" date="2013-09" db="EMBL/GenBank/DDBJ databases">
        <title>Corchorus capsularis genome sequencing.</title>
        <authorList>
            <person name="Alam M."/>
            <person name="Haque M.S."/>
            <person name="Islam M.S."/>
            <person name="Emdad E.M."/>
            <person name="Islam M.M."/>
            <person name="Ahmed B."/>
            <person name="Halim A."/>
            <person name="Hossen Q.M.M."/>
            <person name="Hossain M.Z."/>
            <person name="Ahmed R."/>
            <person name="Khan M.M."/>
            <person name="Islam R."/>
            <person name="Rashid M.M."/>
            <person name="Khan S.A."/>
            <person name="Rahman M.S."/>
            <person name="Alam M."/>
        </authorList>
    </citation>
    <scope>NUCLEOTIDE SEQUENCE [LARGE SCALE GENOMIC DNA]</scope>
    <source>
        <strain evidence="2">cv. CVL-1</strain>
        <tissue evidence="1">Whole seedling</tissue>
    </source>
</reference>
<dbReference type="EMBL" id="AWWV01012361">
    <property type="protein sequence ID" value="OMO67806.1"/>
    <property type="molecule type" value="Genomic_DNA"/>
</dbReference>
<protein>
    <submittedName>
        <fullName evidence="1">Uncharacterized protein</fullName>
    </submittedName>
</protein>
<accession>A0A1R3HC35</accession>
<dbReference type="AlphaFoldDB" id="A0A1R3HC35"/>
<dbReference type="Gramene" id="OMO67806">
    <property type="protein sequence ID" value="OMO67806"/>
    <property type="gene ID" value="CCACVL1_20301"/>
</dbReference>
<gene>
    <name evidence="1" type="ORF">CCACVL1_20301</name>
</gene>
<evidence type="ECO:0000313" key="2">
    <source>
        <dbReference type="Proteomes" id="UP000188268"/>
    </source>
</evidence>
<name>A0A1R3HC35_COCAP</name>
<proteinExistence type="predicted"/>
<organism evidence="1 2">
    <name type="scientific">Corchorus capsularis</name>
    <name type="common">Jute</name>
    <dbReference type="NCBI Taxonomy" id="210143"/>
    <lineage>
        <taxon>Eukaryota</taxon>
        <taxon>Viridiplantae</taxon>
        <taxon>Streptophyta</taxon>
        <taxon>Embryophyta</taxon>
        <taxon>Tracheophyta</taxon>
        <taxon>Spermatophyta</taxon>
        <taxon>Magnoliopsida</taxon>
        <taxon>eudicotyledons</taxon>
        <taxon>Gunneridae</taxon>
        <taxon>Pentapetalae</taxon>
        <taxon>rosids</taxon>
        <taxon>malvids</taxon>
        <taxon>Malvales</taxon>
        <taxon>Malvaceae</taxon>
        <taxon>Grewioideae</taxon>
        <taxon>Apeibeae</taxon>
        <taxon>Corchorus</taxon>
    </lineage>
</organism>
<evidence type="ECO:0000313" key="1">
    <source>
        <dbReference type="EMBL" id="OMO67806.1"/>
    </source>
</evidence>